<dbReference type="EMBL" id="CP013290">
    <property type="protein sequence ID" value="APH00979.1"/>
    <property type="molecule type" value="Genomic_DNA"/>
</dbReference>
<dbReference type="SUPFAM" id="SSF52980">
    <property type="entry name" value="Restriction endonuclease-like"/>
    <property type="match status" value="1"/>
</dbReference>
<dbReference type="KEGG" id="jte:ASJ30_05035"/>
<reference evidence="3 4" key="1">
    <citation type="submission" date="2015-11" db="EMBL/GenBank/DDBJ databases">
        <authorList>
            <person name="Zhang Y."/>
            <person name="Guo Z."/>
        </authorList>
    </citation>
    <scope>NUCLEOTIDE SEQUENCE [LARGE SCALE GENOMIC DNA]</scope>
    <source>
        <strain evidence="3 4">YFY001</strain>
    </source>
</reference>
<dbReference type="PANTHER" id="PTHR34039">
    <property type="entry name" value="UPF0102 PROTEIN YRAN"/>
    <property type="match status" value="1"/>
</dbReference>
<name>A0A1L3MF83_9MICO</name>
<dbReference type="NCBIfam" id="NF009150">
    <property type="entry name" value="PRK12497.1-3"/>
    <property type="match status" value="1"/>
</dbReference>
<evidence type="ECO:0000313" key="4">
    <source>
        <dbReference type="Proteomes" id="UP000182938"/>
    </source>
</evidence>
<dbReference type="Proteomes" id="UP000182938">
    <property type="component" value="Chromosome"/>
</dbReference>
<dbReference type="Gene3D" id="3.40.1350.10">
    <property type="match status" value="1"/>
</dbReference>
<evidence type="ECO:0000256" key="1">
    <source>
        <dbReference type="ARBA" id="ARBA00006738"/>
    </source>
</evidence>
<accession>A0A1L3MF83</accession>
<dbReference type="HAMAP" id="MF_00048">
    <property type="entry name" value="UPF0102"/>
    <property type="match status" value="1"/>
</dbReference>
<dbReference type="RefSeq" id="WP_072624138.1">
    <property type="nucleotide sequence ID" value="NZ_CBDRLL010000003.1"/>
</dbReference>
<dbReference type="InterPro" id="IPR003509">
    <property type="entry name" value="UPF0102_YraN-like"/>
</dbReference>
<protein>
    <recommendedName>
        <fullName evidence="2">UPF0102 protein ASJ30_05035</fullName>
    </recommendedName>
</protein>
<comment type="similarity">
    <text evidence="1 2">Belongs to the UPF0102 family.</text>
</comment>
<dbReference type="AlphaFoldDB" id="A0A1L3MF83"/>
<dbReference type="Pfam" id="PF02021">
    <property type="entry name" value="UPF0102"/>
    <property type="match status" value="1"/>
</dbReference>
<proteinExistence type="inferred from homology"/>
<evidence type="ECO:0000313" key="3">
    <source>
        <dbReference type="EMBL" id="APH00979.1"/>
    </source>
</evidence>
<dbReference type="CDD" id="cd20736">
    <property type="entry name" value="PoNe_Nuclease"/>
    <property type="match status" value="1"/>
</dbReference>
<dbReference type="NCBIfam" id="NF009154">
    <property type="entry name" value="PRK12497.3-3"/>
    <property type="match status" value="1"/>
</dbReference>
<dbReference type="InterPro" id="IPR011856">
    <property type="entry name" value="tRNA_endonuc-like_dom_sf"/>
</dbReference>
<sequence>MTEVEPTRASVGADGEDFAVTFLTRQGMQLLDRNWRCSEGEIDLVMRDGDVVVVCEVKTRRSRAFGDPVHAITRAKLARLRRLAGRWLAEHRVDARGVRLDFVGLVRDADGLYEVDFRPGVGQ</sequence>
<organism evidence="3 4">
    <name type="scientific">Janibacter indicus</name>
    <dbReference type="NCBI Taxonomy" id="857417"/>
    <lineage>
        <taxon>Bacteria</taxon>
        <taxon>Bacillati</taxon>
        <taxon>Actinomycetota</taxon>
        <taxon>Actinomycetes</taxon>
        <taxon>Micrococcales</taxon>
        <taxon>Intrasporangiaceae</taxon>
        <taxon>Janibacter</taxon>
    </lineage>
</organism>
<dbReference type="GO" id="GO:0003676">
    <property type="term" value="F:nucleic acid binding"/>
    <property type="evidence" value="ECO:0007669"/>
    <property type="project" value="InterPro"/>
</dbReference>
<dbReference type="InterPro" id="IPR011335">
    <property type="entry name" value="Restrct_endonuc-II-like"/>
</dbReference>
<dbReference type="PANTHER" id="PTHR34039:SF1">
    <property type="entry name" value="UPF0102 PROTEIN YRAN"/>
    <property type="match status" value="1"/>
</dbReference>
<keyword evidence="4" id="KW-1185">Reference proteome</keyword>
<evidence type="ECO:0000256" key="2">
    <source>
        <dbReference type="HAMAP-Rule" id="MF_00048"/>
    </source>
</evidence>
<gene>
    <name evidence="3" type="ORF">ASJ30_05035</name>
</gene>